<organism evidence="1">
    <name type="scientific">marine sediment metagenome</name>
    <dbReference type="NCBI Taxonomy" id="412755"/>
    <lineage>
        <taxon>unclassified sequences</taxon>
        <taxon>metagenomes</taxon>
        <taxon>ecological metagenomes</taxon>
    </lineage>
</organism>
<dbReference type="AlphaFoldDB" id="A0A0F9HTS0"/>
<sequence length="596" mass="64584">MATEIIIKLNKKQLDALSPKLKSLGVDFQKLGKQGKRAGDKMAAGFNKAGSGARKLERETTRLRQSSTGLAGSLGALRNKLLVFGFATAGTVTLIKKVITEASKLEESINAVNVVFGVGAETILKFGKNAARSVGLANSDFNQLSTVTGALLRDVGIPLKEVADLTNTLTIRASDLASVFDTNVRDALSAINQALRGETEAIRRYAGDVTDATLETFALAEGIDKQVSSMDQQEKRLLRVKLIMSQTASVEGDFEKTHKSFANQTRILNSTLSNTAATIGSQLLPPLSKLLFLTNTIVKDDGVLEKFATRAQRVGEIFAKINPLVGLYVRFIDSLDEPQKKAAESADKLTKNLRSEASALVALNKAEKEKREAIVEKIIQENLEIKKTNFLTGQTVEKLEARRGKLFDLTELQAVAVVQGRETLDIITKELEKVQEITDEEKRLKSLRLAAEDNRDALNLKLSESVQLAQQFTNSLAQSVVFGRDLKSTFLSIASSLINFGIGKLFNPSPVPIAGFAHGGQFRVGGQGGTDSQFVGFNATPGETVTVTPANQTTNNNSSTISISLNLPNVKTFDKFTVETQLMPLIREALDEGEIL</sequence>
<dbReference type="EMBL" id="LAZR01014208">
    <property type="protein sequence ID" value="KKM18507.1"/>
    <property type="molecule type" value="Genomic_DNA"/>
</dbReference>
<comment type="caution">
    <text evidence="1">The sequence shown here is derived from an EMBL/GenBank/DDBJ whole genome shotgun (WGS) entry which is preliminary data.</text>
</comment>
<proteinExistence type="predicted"/>
<gene>
    <name evidence="1" type="ORF">LCGC14_1665010</name>
</gene>
<accession>A0A0F9HTS0</accession>
<name>A0A0F9HTS0_9ZZZZ</name>
<evidence type="ECO:0000313" key="1">
    <source>
        <dbReference type="EMBL" id="KKM18507.1"/>
    </source>
</evidence>
<reference evidence="1" key="1">
    <citation type="journal article" date="2015" name="Nature">
        <title>Complex archaea that bridge the gap between prokaryotes and eukaryotes.</title>
        <authorList>
            <person name="Spang A."/>
            <person name="Saw J.H."/>
            <person name="Jorgensen S.L."/>
            <person name="Zaremba-Niedzwiedzka K."/>
            <person name="Martijn J."/>
            <person name="Lind A.E."/>
            <person name="van Eijk R."/>
            <person name="Schleper C."/>
            <person name="Guy L."/>
            <person name="Ettema T.J."/>
        </authorList>
    </citation>
    <scope>NUCLEOTIDE SEQUENCE</scope>
</reference>
<protein>
    <recommendedName>
        <fullName evidence="2">Bacteriophage tail tape measure N-terminal domain-containing protein</fullName>
    </recommendedName>
</protein>
<evidence type="ECO:0008006" key="2">
    <source>
        <dbReference type="Google" id="ProtNLM"/>
    </source>
</evidence>